<feature type="region of interest" description="Disordered" evidence="6">
    <location>
        <begin position="296"/>
        <end position="347"/>
    </location>
</feature>
<dbReference type="InterPro" id="IPR050392">
    <property type="entry name" value="Collagen/C1q_domain"/>
</dbReference>
<dbReference type="Proteomes" id="UP000694865">
    <property type="component" value="Unplaced"/>
</dbReference>
<keyword evidence="4" id="KW-1015">Disulfide bond</keyword>
<organism evidence="8 9">
    <name type="scientific">Saccoglossus kowalevskii</name>
    <name type="common">Acorn worm</name>
    <dbReference type="NCBI Taxonomy" id="10224"/>
    <lineage>
        <taxon>Eukaryota</taxon>
        <taxon>Metazoa</taxon>
        <taxon>Hemichordata</taxon>
        <taxon>Enteropneusta</taxon>
        <taxon>Harrimaniidae</taxon>
        <taxon>Saccoglossus</taxon>
    </lineage>
</organism>
<evidence type="ECO:0000256" key="1">
    <source>
        <dbReference type="ARBA" id="ARBA00004613"/>
    </source>
</evidence>
<gene>
    <name evidence="9" type="primary">LOC100378089</name>
</gene>
<evidence type="ECO:0000256" key="6">
    <source>
        <dbReference type="SAM" id="MobiDB-lite"/>
    </source>
</evidence>
<dbReference type="PANTHER" id="PTHR15427">
    <property type="entry name" value="EMILIN ELASTIN MICROFIBRIL INTERFACE-LOCATED PROTEIN ELASTIN MICROFIBRIL INTERFACER"/>
    <property type="match status" value="1"/>
</dbReference>
<feature type="region of interest" description="Disordered" evidence="6">
    <location>
        <begin position="154"/>
        <end position="234"/>
    </location>
</feature>
<keyword evidence="2" id="KW-0964">Secreted</keyword>
<protein>
    <submittedName>
        <fullName evidence="9">Collagen alpha-1(XXVI) chain-like</fullName>
    </submittedName>
</protein>
<sequence length="347" mass="37345">MILYRLHHSLKDRGQLMRILILFIFLGFLSTDGSAMGHHNRRNGNWCEHTVTKHVSCRVRNGTEMYVEKVKQAWCNYKLKQPFSSRDRNCGHSFRVMFRPIYRIDFQTVHTTEMKCCPGFTGSNCQKECFNCTRLQSLEDKINLLIETSSSRDNIPAPIDIPGMTSSPTPGSPRKVPFGSGGMGPPGSPGMPGLPGPVGPPGAPGPQGIPGTAIPGRPGDDGLPGIKGEKGDSGESGITVIELTSLLEEIHRLRERVIGVEQELVRLKEIGTFPSGPGINVGDMFEGSSDGMFGKDREGEAPGIPTNVDIDAMSPGIPPNMGIDEDTGSPGSSPRSQPTLGAPDVIS</sequence>
<proteinExistence type="predicted"/>
<feature type="coiled-coil region" evidence="5">
    <location>
        <begin position="243"/>
        <end position="270"/>
    </location>
</feature>
<feature type="compositionally biased region" description="Polar residues" evidence="6">
    <location>
        <begin position="329"/>
        <end position="339"/>
    </location>
</feature>
<reference evidence="9" key="1">
    <citation type="submission" date="2025-08" db="UniProtKB">
        <authorList>
            <consortium name="RefSeq"/>
        </authorList>
    </citation>
    <scope>IDENTIFICATION</scope>
    <source>
        <tissue evidence="9">Testes</tissue>
    </source>
</reference>
<evidence type="ECO:0000256" key="3">
    <source>
        <dbReference type="ARBA" id="ARBA00022729"/>
    </source>
</evidence>
<dbReference type="Pfam" id="PF07546">
    <property type="entry name" value="EMI"/>
    <property type="match status" value="1"/>
</dbReference>
<accession>A0ABM0GY31</accession>
<dbReference type="GeneID" id="100378089"/>
<dbReference type="PANTHER" id="PTHR15427:SF23">
    <property type="entry name" value="EMI DOMAIN-CONTAINING PROTEIN 1"/>
    <property type="match status" value="1"/>
</dbReference>
<dbReference type="InterPro" id="IPR011489">
    <property type="entry name" value="EMI_domain"/>
</dbReference>
<feature type="domain" description="EMI" evidence="7">
    <location>
        <begin position="43"/>
        <end position="127"/>
    </location>
</feature>
<dbReference type="PROSITE" id="PS51041">
    <property type="entry name" value="EMI"/>
    <property type="match status" value="1"/>
</dbReference>
<comment type="subcellular location">
    <subcellularLocation>
        <location evidence="1">Secreted</location>
    </subcellularLocation>
</comment>
<feature type="compositionally biased region" description="Pro residues" evidence="6">
    <location>
        <begin position="186"/>
        <end position="204"/>
    </location>
</feature>
<evidence type="ECO:0000256" key="2">
    <source>
        <dbReference type="ARBA" id="ARBA00022525"/>
    </source>
</evidence>
<keyword evidence="5" id="KW-0175">Coiled coil</keyword>
<name>A0ABM0GY31_SACKO</name>
<evidence type="ECO:0000313" key="9">
    <source>
        <dbReference type="RefSeq" id="XP_002739911.1"/>
    </source>
</evidence>
<feature type="compositionally biased region" description="Low complexity" evidence="6">
    <location>
        <begin position="162"/>
        <end position="173"/>
    </location>
</feature>
<keyword evidence="3" id="KW-0732">Signal</keyword>
<dbReference type="RefSeq" id="XP_002739911.1">
    <property type="nucleotide sequence ID" value="XM_002739865.2"/>
</dbReference>
<evidence type="ECO:0000259" key="7">
    <source>
        <dbReference type="PROSITE" id="PS51041"/>
    </source>
</evidence>
<evidence type="ECO:0000313" key="8">
    <source>
        <dbReference type="Proteomes" id="UP000694865"/>
    </source>
</evidence>
<dbReference type="Pfam" id="PF01391">
    <property type="entry name" value="Collagen"/>
    <property type="match status" value="1"/>
</dbReference>
<keyword evidence="8" id="KW-1185">Reference proteome</keyword>
<evidence type="ECO:0000256" key="5">
    <source>
        <dbReference type="SAM" id="Coils"/>
    </source>
</evidence>
<dbReference type="InterPro" id="IPR008160">
    <property type="entry name" value="Collagen"/>
</dbReference>
<evidence type="ECO:0000256" key="4">
    <source>
        <dbReference type="ARBA" id="ARBA00023157"/>
    </source>
</evidence>